<dbReference type="Pfam" id="PF11951">
    <property type="entry name" value="Fungal_trans_2"/>
    <property type="match status" value="1"/>
</dbReference>
<feature type="compositionally biased region" description="Polar residues" evidence="3">
    <location>
        <begin position="61"/>
        <end position="74"/>
    </location>
</feature>
<feature type="compositionally biased region" description="Basic and acidic residues" evidence="3">
    <location>
        <begin position="10"/>
        <end position="21"/>
    </location>
</feature>
<evidence type="ECO:0000313" key="4">
    <source>
        <dbReference type="EMBL" id="KAK5067411.1"/>
    </source>
</evidence>
<organism evidence="4 5">
    <name type="scientific">Exophiala sideris</name>
    <dbReference type="NCBI Taxonomy" id="1016849"/>
    <lineage>
        <taxon>Eukaryota</taxon>
        <taxon>Fungi</taxon>
        <taxon>Dikarya</taxon>
        <taxon>Ascomycota</taxon>
        <taxon>Pezizomycotina</taxon>
        <taxon>Eurotiomycetes</taxon>
        <taxon>Chaetothyriomycetidae</taxon>
        <taxon>Chaetothyriales</taxon>
        <taxon>Herpotrichiellaceae</taxon>
        <taxon>Exophiala</taxon>
    </lineage>
</organism>
<evidence type="ECO:0000256" key="3">
    <source>
        <dbReference type="SAM" id="MobiDB-lite"/>
    </source>
</evidence>
<feature type="compositionally biased region" description="Low complexity" evidence="3">
    <location>
        <begin position="82"/>
        <end position="98"/>
    </location>
</feature>
<dbReference type="PANTHER" id="PTHR37534">
    <property type="entry name" value="TRANSCRIPTIONAL ACTIVATOR PROTEIN UGA3"/>
    <property type="match status" value="1"/>
</dbReference>
<reference evidence="4 5" key="1">
    <citation type="submission" date="2023-08" db="EMBL/GenBank/DDBJ databases">
        <title>Black Yeasts Isolated from many extreme environments.</title>
        <authorList>
            <person name="Coleine C."/>
            <person name="Stajich J.E."/>
            <person name="Selbmann L."/>
        </authorList>
    </citation>
    <scope>NUCLEOTIDE SEQUENCE [LARGE SCALE GENOMIC DNA]</scope>
    <source>
        <strain evidence="4 5">CCFEE 6328</strain>
    </source>
</reference>
<evidence type="ECO:0000313" key="5">
    <source>
        <dbReference type="Proteomes" id="UP001345691"/>
    </source>
</evidence>
<dbReference type="InterPro" id="IPR021858">
    <property type="entry name" value="Fun_TF"/>
</dbReference>
<feature type="compositionally biased region" description="Low complexity" evidence="3">
    <location>
        <begin position="26"/>
        <end position="35"/>
    </location>
</feature>
<keyword evidence="5" id="KW-1185">Reference proteome</keyword>
<sequence length="530" mass="59302">MQRLSRRWSVRVERPRSESTSKKPQKQSSSIKSSPLPQPSTFVFVDESEPSERSKKRPRKNSTFSDLSNGNASPRDTVGRGSISSASETVSSPVSDSSQNRKTIATTPEPCFSQSMVIPLSPHIRRRPGDLEHALSFYHSTFSYTTLTFPVSVNPWHAALNSIHDDIPCVRYAAIALAQRQQAHLRHKREGLAVLDLKAKALSIFATHLGDLSIESGVSTSLLLVALDFAMSGFDNWAIHLRGAFQILESNGGIRLAESRQNLRSQIVMLIWYDVNAALLSRRGPIFPRYYLETLMIWQRDMEWSILGLNGLPDRMFLDMYDLAVTAAQPECCTPEMTTAFEARILNSETKDQENTQIASMSIVWKLGLLLYCRRALSSGLAPHSDDTTTSTPDNADSPLHIDLRTPHTLACEILNIVADLPPDSNFQKQCLLPIALAGAEATSRRHRRIAEDYCDRWKERTGMWIFDSVMTFMRGVWARNGSGVIVLESQDHADEDSVVSPCANIRSLSITVPWTEIYPRGVEYGFLFG</sequence>
<evidence type="ECO:0000256" key="1">
    <source>
        <dbReference type="ARBA" id="ARBA00004123"/>
    </source>
</evidence>
<accession>A0ABR0JQ44</accession>
<gene>
    <name evidence="4" type="ORF">LTR69_001398</name>
</gene>
<name>A0ABR0JQ44_9EURO</name>
<proteinExistence type="predicted"/>
<protein>
    <recommendedName>
        <fullName evidence="6">Transcription factor domain-containing protein</fullName>
    </recommendedName>
</protein>
<dbReference type="Proteomes" id="UP001345691">
    <property type="component" value="Unassembled WGS sequence"/>
</dbReference>
<comment type="caution">
    <text evidence="4">The sequence shown here is derived from an EMBL/GenBank/DDBJ whole genome shotgun (WGS) entry which is preliminary data.</text>
</comment>
<comment type="subcellular location">
    <subcellularLocation>
        <location evidence="1">Nucleus</location>
    </subcellularLocation>
</comment>
<keyword evidence="2" id="KW-0539">Nucleus</keyword>
<feature type="region of interest" description="Disordered" evidence="3">
    <location>
        <begin position="1"/>
        <end position="108"/>
    </location>
</feature>
<evidence type="ECO:0000256" key="2">
    <source>
        <dbReference type="ARBA" id="ARBA00023242"/>
    </source>
</evidence>
<dbReference type="PANTHER" id="PTHR37534:SF46">
    <property type="entry name" value="ZN(II)2CYS6 TRANSCRIPTION FACTOR (EUROFUNG)"/>
    <property type="match status" value="1"/>
</dbReference>
<evidence type="ECO:0008006" key="6">
    <source>
        <dbReference type="Google" id="ProtNLM"/>
    </source>
</evidence>
<dbReference type="EMBL" id="JAVRRF010000002">
    <property type="protein sequence ID" value="KAK5067411.1"/>
    <property type="molecule type" value="Genomic_DNA"/>
</dbReference>